<dbReference type="GO" id="GO:0016491">
    <property type="term" value="F:oxidoreductase activity"/>
    <property type="evidence" value="ECO:0007669"/>
    <property type="project" value="InterPro"/>
</dbReference>
<name>A0AA87LU62_9BACL</name>
<dbReference type="Proteomes" id="UP000004725">
    <property type="component" value="Unassembled WGS sequence"/>
</dbReference>
<organism evidence="2 3">
    <name type="scientific">Planococcus antarcticus DSM 14505</name>
    <dbReference type="NCBI Taxonomy" id="1185653"/>
    <lineage>
        <taxon>Bacteria</taxon>
        <taxon>Bacillati</taxon>
        <taxon>Bacillota</taxon>
        <taxon>Bacilli</taxon>
        <taxon>Bacillales</taxon>
        <taxon>Caryophanaceae</taxon>
        <taxon>Planococcus</taxon>
    </lineage>
</organism>
<dbReference type="Pfam" id="PF08534">
    <property type="entry name" value="Redoxin"/>
    <property type="match status" value="1"/>
</dbReference>
<gene>
    <name evidence="2" type="ORF">A1A1_08314</name>
</gene>
<dbReference type="AlphaFoldDB" id="A0AA87LU62"/>
<accession>A0AA87LU62</accession>
<feature type="domain" description="Thioredoxin" evidence="1">
    <location>
        <begin position="60"/>
        <end position="202"/>
    </location>
</feature>
<dbReference type="CDD" id="cd02966">
    <property type="entry name" value="TlpA_like_family"/>
    <property type="match status" value="1"/>
</dbReference>
<reference evidence="2 3" key="1">
    <citation type="journal article" date="2012" name="J. Bacteriol.">
        <title>Genome Sequence of the Antarctic Psychrophile Bacterium Planococcus antarcticus DSM 14505.</title>
        <authorList>
            <person name="Margolles A."/>
            <person name="Gueimonde M."/>
            <person name="Sanchez B."/>
        </authorList>
    </citation>
    <scope>NUCLEOTIDE SEQUENCE [LARGE SCALE GENOMIC DNA]</scope>
    <source>
        <strain evidence="2 3">DSM 14505</strain>
    </source>
</reference>
<proteinExistence type="predicted"/>
<evidence type="ECO:0000313" key="3">
    <source>
        <dbReference type="Proteomes" id="UP000004725"/>
    </source>
</evidence>
<evidence type="ECO:0000259" key="1">
    <source>
        <dbReference type="PROSITE" id="PS51352"/>
    </source>
</evidence>
<dbReference type="SUPFAM" id="SSF52833">
    <property type="entry name" value="Thioredoxin-like"/>
    <property type="match status" value="1"/>
</dbReference>
<evidence type="ECO:0000313" key="2">
    <source>
        <dbReference type="EMBL" id="EIM06957.1"/>
    </source>
</evidence>
<sequence length="202" mass="22267">MSFIRFPLYDGITKNRFVISWKRVIAMRALTKTILLLTLLVLLSACNSNSQGNGASAGQLNDGNPAPSFELMDLKGNQQNLADYEGKKVYVKFWASWCSICLSGMEELNTLAGEENDFEVLTIVSPGSNAEKNTESFAKWFEGFPNAENIIVLLDEGGTFFDEYGVIGYPTSVYIGSDGTLVKSQTGHFSNEEIKASFETIQ</sequence>
<dbReference type="InterPro" id="IPR036249">
    <property type="entry name" value="Thioredoxin-like_sf"/>
</dbReference>
<dbReference type="InterPro" id="IPR013740">
    <property type="entry name" value="Redoxin"/>
</dbReference>
<dbReference type="PANTHER" id="PTHR42852:SF16">
    <property type="entry name" value="THIOL:DISULFIDE INTERCHANGE PROTEIN TLPA"/>
    <property type="match status" value="1"/>
</dbReference>
<dbReference type="InterPro" id="IPR013766">
    <property type="entry name" value="Thioredoxin_domain"/>
</dbReference>
<dbReference type="Gene3D" id="3.40.30.10">
    <property type="entry name" value="Glutaredoxin"/>
    <property type="match status" value="1"/>
</dbReference>
<dbReference type="EMBL" id="AJYB01000024">
    <property type="protein sequence ID" value="EIM06957.1"/>
    <property type="molecule type" value="Genomic_DNA"/>
</dbReference>
<protein>
    <submittedName>
        <fullName evidence="2">Thioredoxin family protein</fullName>
    </submittedName>
</protein>
<dbReference type="PROSITE" id="PS51352">
    <property type="entry name" value="THIOREDOXIN_2"/>
    <property type="match status" value="1"/>
</dbReference>
<dbReference type="PANTHER" id="PTHR42852">
    <property type="entry name" value="THIOL:DISULFIDE INTERCHANGE PROTEIN DSBE"/>
    <property type="match status" value="1"/>
</dbReference>
<comment type="caution">
    <text evidence="2">The sequence shown here is derived from an EMBL/GenBank/DDBJ whole genome shotgun (WGS) entry which is preliminary data.</text>
</comment>
<dbReference type="InterPro" id="IPR050553">
    <property type="entry name" value="Thioredoxin_ResA/DsbE_sf"/>
</dbReference>